<evidence type="ECO:0000256" key="1">
    <source>
        <dbReference type="ARBA" id="ARBA00004651"/>
    </source>
</evidence>
<dbReference type="InterPro" id="IPR003912">
    <property type="entry name" value="Protea_act_rcpt"/>
</dbReference>
<dbReference type="InterPro" id="IPR000935">
    <property type="entry name" value="Thrmbn_rcpt"/>
</dbReference>
<dbReference type="PRINTS" id="PR00908">
    <property type="entry name" value="THROMBINR"/>
</dbReference>
<dbReference type="AlphaFoldDB" id="A0A6J0UKE4"/>
<evidence type="ECO:0000256" key="9">
    <source>
        <dbReference type="ARBA" id="ARBA00023084"/>
    </source>
</evidence>
<evidence type="ECO:0000256" key="3">
    <source>
        <dbReference type="ARBA" id="ARBA00022475"/>
    </source>
</evidence>
<organism evidence="21 22">
    <name type="scientific">Pogona vitticeps</name>
    <name type="common">central bearded dragon</name>
    <dbReference type="NCBI Taxonomy" id="103695"/>
    <lineage>
        <taxon>Eukaryota</taxon>
        <taxon>Metazoa</taxon>
        <taxon>Chordata</taxon>
        <taxon>Craniata</taxon>
        <taxon>Vertebrata</taxon>
        <taxon>Euteleostomi</taxon>
        <taxon>Lepidosauria</taxon>
        <taxon>Squamata</taxon>
        <taxon>Bifurcata</taxon>
        <taxon>Unidentata</taxon>
        <taxon>Episquamata</taxon>
        <taxon>Toxicofera</taxon>
        <taxon>Iguania</taxon>
        <taxon>Acrodonta</taxon>
        <taxon>Agamidae</taxon>
        <taxon>Amphibolurinae</taxon>
        <taxon>Pogona</taxon>
    </lineage>
</organism>
<evidence type="ECO:0000256" key="5">
    <source>
        <dbReference type="ARBA" id="ARBA00022696"/>
    </source>
</evidence>
<dbReference type="Pfam" id="PF00001">
    <property type="entry name" value="7tm_1"/>
    <property type="match status" value="1"/>
</dbReference>
<dbReference type="GO" id="GO:0030194">
    <property type="term" value="P:positive regulation of blood coagulation"/>
    <property type="evidence" value="ECO:0007669"/>
    <property type="project" value="TreeGrafter"/>
</dbReference>
<evidence type="ECO:0000256" key="7">
    <source>
        <dbReference type="ARBA" id="ARBA00022989"/>
    </source>
</evidence>
<keyword evidence="9" id="KW-0094">Blood coagulation</keyword>
<evidence type="ECO:0000256" key="8">
    <source>
        <dbReference type="ARBA" id="ARBA00023040"/>
    </source>
</evidence>
<evidence type="ECO:0000313" key="21">
    <source>
        <dbReference type="Proteomes" id="UP001652642"/>
    </source>
</evidence>
<gene>
    <name evidence="22" type="primary">LOC110084596</name>
</gene>
<feature type="chain" id="PRO_5047157626" description="Proteinase-activated receptor 1" evidence="19">
    <location>
        <begin position="18"/>
        <end position="374"/>
    </location>
</feature>
<dbReference type="PROSITE" id="PS00237">
    <property type="entry name" value="G_PROTEIN_RECEP_F1_1"/>
    <property type="match status" value="1"/>
</dbReference>
<name>A0A6J0UKE4_9SAUR</name>
<keyword evidence="21" id="KW-1185">Reference proteome</keyword>
<dbReference type="GO" id="GO:0015057">
    <property type="term" value="F:thrombin-activated receptor activity"/>
    <property type="evidence" value="ECO:0007669"/>
    <property type="project" value="InterPro"/>
</dbReference>
<keyword evidence="13" id="KW-0325">Glycoprotein</keyword>
<evidence type="ECO:0000256" key="14">
    <source>
        <dbReference type="ARBA" id="ARBA00023224"/>
    </source>
</evidence>
<evidence type="ECO:0000256" key="17">
    <source>
        <dbReference type="RuleBase" id="RU000688"/>
    </source>
</evidence>
<feature type="transmembrane region" description="Helical" evidence="18">
    <location>
        <begin position="65"/>
        <end position="86"/>
    </location>
</feature>
<keyword evidence="12 17" id="KW-0675">Receptor</keyword>
<feature type="transmembrane region" description="Helical" evidence="18">
    <location>
        <begin position="134"/>
        <end position="155"/>
    </location>
</feature>
<dbReference type="Proteomes" id="UP001652642">
    <property type="component" value="Chromosome 2"/>
</dbReference>
<keyword evidence="4 17" id="KW-0812">Transmembrane</keyword>
<feature type="transmembrane region" description="Helical" evidence="18">
    <location>
        <begin position="269"/>
        <end position="287"/>
    </location>
</feature>
<evidence type="ECO:0000256" key="18">
    <source>
        <dbReference type="SAM" id="Phobius"/>
    </source>
</evidence>
<dbReference type="PANTHER" id="PTHR24232:SF20">
    <property type="entry name" value="PROTEINASE-ACTIVATED RECEPTOR 1"/>
    <property type="match status" value="1"/>
</dbReference>
<dbReference type="GO" id="GO:0035025">
    <property type="term" value="P:positive regulation of Rho protein signal transduction"/>
    <property type="evidence" value="ECO:0007669"/>
    <property type="project" value="TreeGrafter"/>
</dbReference>
<dbReference type="GeneID" id="110084596"/>
<evidence type="ECO:0000256" key="16">
    <source>
        <dbReference type="PIRSR" id="PIRSR603912-52"/>
    </source>
</evidence>
<dbReference type="PRINTS" id="PR01428">
    <property type="entry name" value="PROTEASEAR"/>
</dbReference>
<accession>A0A6J0UKE4</accession>
<reference evidence="21" key="1">
    <citation type="submission" date="2025-05" db="UniProtKB">
        <authorList>
            <consortium name="RefSeq"/>
        </authorList>
    </citation>
    <scope>NUCLEOTIDE SEQUENCE [LARGE SCALE GENOMIC DNA]</scope>
</reference>
<keyword evidence="14 17" id="KW-0807">Transducer</keyword>
<dbReference type="KEGG" id="pvt:110084596"/>
<feature type="disulfide bond" evidence="16">
    <location>
        <begin position="132"/>
        <end position="211"/>
    </location>
</feature>
<keyword evidence="3" id="KW-1003">Cell membrane</keyword>
<dbReference type="SUPFAM" id="SSF81321">
    <property type="entry name" value="Family A G protein-coupled receptor-like"/>
    <property type="match status" value="1"/>
</dbReference>
<evidence type="ECO:0000256" key="11">
    <source>
        <dbReference type="ARBA" id="ARBA00023157"/>
    </source>
</evidence>
<evidence type="ECO:0000256" key="13">
    <source>
        <dbReference type="ARBA" id="ARBA00023180"/>
    </source>
</evidence>
<feature type="transmembrane region" description="Helical" evidence="18">
    <location>
        <begin position="176"/>
        <end position="196"/>
    </location>
</feature>
<feature type="transmembrane region" description="Helical" evidence="18">
    <location>
        <begin position="95"/>
        <end position="114"/>
    </location>
</feature>
<feature type="transmembrane region" description="Helical" evidence="18">
    <location>
        <begin position="226"/>
        <end position="248"/>
    </location>
</feature>
<evidence type="ECO:0000313" key="22">
    <source>
        <dbReference type="RefSeq" id="XP_020659730.2"/>
    </source>
</evidence>
<evidence type="ECO:0000256" key="4">
    <source>
        <dbReference type="ARBA" id="ARBA00022692"/>
    </source>
</evidence>
<dbReference type="OrthoDB" id="8881832at2759"/>
<keyword evidence="7 18" id="KW-1133">Transmembrane helix</keyword>
<dbReference type="GO" id="GO:0007200">
    <property type="term" value="P:phospholipase C-activating G protein-coupled receptor signaling pathway"/>
    <property type="evidence" value="ECO:0007669"/>
    <property type="project" value="TreeGrafter"/>
</dbReference>
<evidence type="ECO:0000259" key="20">
    <source>
        <dbReference type="PROSITE" id="PS50262"/>
    </source>
</evidence>
<dbReference type="Gene3D" id="1.20.1070.10">
    <property type="entry name" value="Rhodopsin 7-helix transmembrane proteins"/>
    <property type="match status" value="1"/>
</dbReference>
<comment type="similarity">
    <text evidence="17">Belongs to the G-protein coupled receptor 1 family.</text>
</comment>
<keyword evidence="6 19" id="KW-0732">Signal</keyword>
<evidence type="ECO:0000256" key="10">
    <source>
        <dbReference type="ARBA" id="ARBA00023136"/>
    </source>
</evidence>
<proteinExistence type="inferred from homology"/>
<dbReference type="RefSeq" id="XP_020659730.2">
    <property type="nucleotide sequence ID" value="XM_020804071.2"/>
</dbReference>
<evidence type="ECO:0000256" key="6">
    <source>
        <dbReference type="ARBA" id="ARBA00022729"/>
    </source>
</evidence>
<dbReference type="PANTHER" id="PTHR24232">
    <property type="entry name" value="G-PROTEIN COUPLED RECEPTOR"/>
    <property type="match status" value="1"/>
</dbReference>
<feature type="signal peptide" evidence="19">
    <location>
        <begin position="1"/>
        <end position="17"/>
    </location>
</feature>
<evidence type="ECO:0000256" key="19">
    <source>
        <dbReference type="SAM" id="SignalP"/>
    </source>
</evidence>
<dbReference type="InterPro" id="IPR017452">
    <property type="entry name" value="GPCR_Rhodpsn_7TM"/>
</dbReference>
<dbReference type="GO" id="GO:0007596">
    <property type="term" value="P:blood coagulation"/>
    <property type="evidence" value="ECO:0007669"/>
    <property type="project" value="UniProtKB-KW"/>
</dbReference>
<keyword evidence="11 16" id="KW-1015">Disulfide bond</keyword>
<keyword evidence="8 17" id="KW-0297">G-protein coupled receptor</keyword>
<dbReference type="GO" id="GO:0005886">
    <property type="term" value="C:plasma membrane"/>
    <property type="evidence" value="ECO:0007669"/>
    <property type="project" value="UniProtKB-SubCell"/>
</dbReference>
<dbReference type="InterPro" id="IPR000276">
    <property type="entry name" value="GPCR_Rhodpsn"/>
</dbReference>
<evidence type="ECO:0000256" key="2">
    <source>
        <dbReference type="ARBA" id="ARBA00019705"/>
    </source>
</evidence>
<dbReference type="PRINTS" id="PR00237">
    <property type="entry name" value="GPCRRHODOPSN"/>
</dbReference>
<feature type="transmembrane region" description="Helical" evidence="18">
    <location>
        <begin position="307"/>
        <end position="330"/>
    </location>
</feature>
<reference evidence="22" key="2">
    <citation type="submission" date="2025-08" db="UniProtKB">
        <authorList>
            <consortium name="RefSeq"/>
        </authorList>
    </citation>
    <scope>IDENTIFICATION</scope>
</reference>
<keyword evidence="10 18" id="KW-0472">Membrane</keyword>
<feature type="domain" description="G-protein coupled receptors family 1 profile" evidence="20">
    <location>
        <begin position="76"/>
        <end position="327"/>
    </location>
</feature>
<sequence>MLPFLFLTCTLLLLSDSSDKHILSYNYSSLLSTSVHSQKGEHSATSKGTEIYLTSPWLTTVVPSVYILVVVYGFPLNVMAVLVFVVKIKLKKPAVVYMLNLASADLLLVSVLPFKIFYHFTGNNWPFGPEMCHLISGIFFCNTFCSMLLMTAMSVDRSLALLYPMQSLSWRTLHRASLVCAVIWLVAIVAVIYPMTNELTYNIPQLNITTCVDEPDVSVIITFSRYYIFVLSILFFYIPLLISSVCYASIIKKLSSSDVATKPGKKRRAILLSVAVLSSFVLCFGPIHTLTFLQIVLPDTYYESLSLAFNLAFTFSTINCCLDPLIYYYASSECQRQVWTLLCPGKRSDVEKDIQETINNTTTYFSGLGHLTQA</sequence>
<dbReference type="PROSITE" id="PS50262">
    <property type="entry name" value="G_PROTEIN_RECEP_F1_2"/>
    <property type="match status" value="1"/>
</dbReference>
<keyword evidence="5" id="KW-0356">Hemostasis</keyword>
<evidence type="ECO:0000256" key="12">
    <source>
        <dbReference type="ARBA" id="ARBA00023170"/>
    </source>
</evidence>
<dbReference type="InParanoid" id="A0A6J0UKE4"/>
<comment type="subcellular location">
    <subcellularLocation>
        <location evidence="1">Cell membrane</location>
        <topology evidence="1">Multi-pass membrane protein</topology>
    </subcellularLocation>
</comment>
<evidence type="ECO:0000256" key="15">
    <source>
        <dbReference type="ARBA" id="ARBA00031780"/>
    </source>
</evidence>
<protein>
    <recommendedName>
        <fullName evidence="2">Proteinase-activated receptor 1</fullName>
    </recommendedName>
    <alternativeName>
        <fullName evidence="15">Thrombin receptor</fullName>
    </alternativeName>
</protein>